<gene>
    <name evidence="1" type="ORF">UX85_C0003G0158</name>
</gene>
<reference evidence="1 2" key="1">
    <citation type="journal article" date="2015" name="Nature">
        <title>rRNA introns, odd ribosomes, and small enigmatic genomes across a large radiation of phyla.</title>
        <authorList>
            <person name="Brown C.T."/>
            <person name="Hug L.A."/>
            <person name="Thomas B.C."/>
            <person name="Sharon I."/>
            <person name="Castelle C.J."/>
            <person name="Singh A."/>
            <person name="Wilkins M.J."/>
            <person name="Williams K.H."/>
            <person name="Banfield J.F."/>
        </authorList>
    </citation>
    <scope>NUCLEOTIDE SEQUENCE [LARGE SCALE GENOMIC DNA]</scope>
</reference>
<proteinExistence type="predicted"/>
<dbReference type="AlphaFoldDB" id="A0A0G1RVY8"/>
<comment type="caution">
    <text evidence="1">The sequence shown here is derived from an EMBL/GenBank/DDBJ whole genome shotgun (WGS) entry which is preliminary data.</text>
</comment>
<name>A0A0G1RVY8_9BACT</name>
<organism evidence="1 2">
    <name type="scientific">Candidatus Beckwithbacteria bacterium GW2011_GWB1_47_15</name>
    <dbReference type="NCBI Taxonomy" id="1618371"/>
    <lineage>
        <taxon>Bacteria</taxon>
        <taxon>Candidatus Beckwithiibacteriota</taxon>
    </lineage>
</organism>
<evidence type="ECO:0000313" key="2">
    <source>
        <dbReference type="Proteomes" id="UP000033860"/>
    </source>
</evidence>
<dbReference type="Gene3D" id="3.20.20.150">
    <property type="entry name" value="Divalent-metal-dependent TIM barrel enzymes"/>
    <property type="match status" value="1"/>
</dbReference>
<protein>
    <submittedName>
        <fullName evidence="1">Uncharacterized protein</fullName>
    </submittedName>
</protein>
<sequence>MRQGKIVSQLSQIILSIEAVSSQSLSWSLDTCHAWAAGYSLGNLGKSLIGNDIVKGLKMAKILE</sequence>
<accession>A0A0G1RVY8</accession>
<dbReference type="InterPro" id="IPR036237">
    <property type="entry name" value="Xyl_isomerase-like_sf"/>
</dbReference>
<dbReference type="Proteomes" id="UP000033860">
    <property type="component" value="Unassembled WGS sequence"/>
</dbReference>
<evidence type="ECO:0000313" key="1">
    <source>
        <dbReference type="EMBL" id="KKU61499.1"/>
    </source>
</evidence>
<dbReference type="EMBL" id="LCNT01000003">
    <property type="protein sequence ID" value="KKU61499.1"/>
    <property type="molecule type" value="Genomic_DNA"/>
</dbReference>
<dbReference type="SUPFAM" id="SSF51658">
    <property type="entry name" value="Xylose isomerase-like"/>
    <property type="match status" value="1"/>
</dbReference>